<dbReference type="PANTHER" id="PTHR48207">
    <property type="entry name" value="SUCCINATE--HYDROXYMETHYLGLUTARATE COA-TRANSFERASE"/>
    <property type="match status" value="1"/>
</dbReference>
<keyword evidence="1 2" id="KW-0808">Transferase</keyword>
<dbReference type="SUPFAM" id="SSF89796">
    <property type="entry name" value="CoA-transferase family III (CaiB/BaiF)"/>
    <property type="match status" value="1"/>
</dbReference>
<dbReference type="GeneID" id="97045769"/>
<dbReference type="Gene3D" id="3.40.50.10540">
    <property type="entry name" value="Crotonobetainyl-coa:carnitine coa-transferase, domain 1"/>
    <property type="match status" value="1"/>
</dbReference>
<keyword evidence="3" id="KW-1185">Reference proteome</keyword>
<evidence type="ECO:0000313" key="3">
    <source>
        <dbReference type="Proteomes" id="UP000494255"/>
    </source>
</evidence>
<dbReference type="InterPro" id="IPR023606">
    <property type="entry name" value="CoA-Trfase_III_dom_1_sf"/>
</dbReference>
<protein>
    <submittedName>
        <fullName evidence="2">Succinyl-CoA--L-malate CoA-transferase beta subunit</fullName>
        <ecNumber evidence="2">2.8.3.22</ecNumber>
    </submittedName>
</protein>
<proteinExistence type="predicted"/>
<organism evidence="2 3">
    <name type="scientific">Paraburkholderia sediminicola</name>
    <dbReference type="NCBI Taxonomy" id="458836"/>
    <lineage>
        <taxon>Bacteria</taxon>
        <taxon>Pseudomonadati</taxon>
        <taxon>Pseudomonadota</taxon>
        <taxon>Betaproteobacteria</taxon>
        <taxon>Burkholderiales</taxon>
        <taxon>Burkholderiaceae</taxon>
        <taxon>Paraburkholderia</taxon>
    </lineage>
</organism>
<dbReference type="PANTHER" id="PTHR48207:SF3">
    <property type="entry name" value="SUCCINATE--HYDROXYMETHYLGLUTARATE COA-TRANSFERASE"/>
    <property type="match status" value="1"/>
</dbReference>
<dbReference type="RefSeq" id="WP_175054603.1">
    <property type="nucleotide sequence ID" value="NZ_CADIKC010000017.1"/>
</dbReference>
<dbReference type="Gene3D" id="3.30.1540.10">
    <property type="entry name" value="formyl-coa transferase, domain 3"/>
    <property type="match status" value="1"/>
</dbReference>
<dbReference type="EMBL" id="CADIKC010000017">
    <property type="protein sequence ID" value="CAB3744131.1"/>
    <property type="molecule type" value="Genomic_DNA"/>
</dbReference>
<accession>A0A6J5CUQ5</accession>
<dbReference type="AlphaFoldDB" id="A0A6J5CUQ5"/>
<name>A0A6J5CUQ5_9BURK</name>
<dbReference type="InterPro" id="IPR050483">
    <property type="entry name" value="CoA-transferase_III_domain"/>
</dbReference>
<dbReference type="Proteomes" id="UP000494255">
    <property type="component" value="Unassembled WGS sequence"/>
</dbReference>
<reference evidence="2 3" key="1">
    <citation type="submission" date="2020-04" db="EMBL/GenBank/DDBJ databases">
        <authorList>
            <person name="De Canck E."/>
        </authorList>
    </citation>
    <scope>NUCLEOTIDE SEQUENCE [LARGE SCALE GENOMIC DNA]</scope>
    <source>
        <strain evidence="2 3">LMG 24238</strain>
    </source>
</reference>
<dbReference type="GO" id="GO:0008410">
    <property type="term" value="F:CoA-transferase activity"/>
    <property type="evidence" value="ECO:0007669"/>
    <property type="project" value="TreeGrafter"/>
</dbReference>
<dbReference type="EC" id="2.8.3.22" evidence="2"/>
<dbReference type="Pfam" id="PF02515">
    <property type="entry name" value="CoA_transf_3"/>
    <property type="match status" value="1"/>
</dbReference>
<sequence length="393" mass="42221">MSVLNNIRVLDFGRYVAGPYCATLLAEFGAEVIRIEKIGGSEDRFLLPALETGEGALFLQMSRNKKSMTLDPMKDEGREVVKRLVATADVVVANLPPSTLKAMGLDFASISAANPRTILTLATGFGQSGPMAGHLAFDSIGQAMSGGVYLSGHEGQPSRTQILWCDFGTALHCAYGTAMALIARETTGRGQVVDSSLFATAAMLGSAFAMEAELTGRDRVGVGNRSFAAAPADIFATKDGWIICQVVGKPLFERWAALMEEPGWLDDERCRSDDSRALNGGIISDRMQLWCQSRTSSDALTELAAARIPAGPVLRPGELVRHPQAEATGLFEWIDYGTPPRTVPLARAPVFLSETPGGIREKPAMLGEHTDAILRSLGYAAEEIDVFRSQRVI</sequence>
<dbReference type="InterPro" id="IPR044855">
    <property type="entry name" value="CoA-Trfase_III_dom3_sf"/>
</dbReference>
<gene>
    <name evidence="2" type="primary">smtB_2</name>
    <name evidence="2" type="ORF">LMG24238_07217</name>
</gene>
<evidence type="ECO:0000256" key="1">
    <source>
        <dbReference type="ARBA" id="ARBA00022679"/>
    </source>
</evidence>
<evidence type="ECO:0000313" key="2">
    <source>
        <dbReference type="EMBL" id="CAB3744131.1"/>
    </source>
</evidence>
<dbReference type="InterPro" id="IPR003673">
    <property type="entry name" value="CoA-Trfase_fam_III"/>
</dbReference>